<keyword evidence="2" id="KW-0680">Restriction system</keyword>
<evidence type="ECO:0000313" key="6">
    <source>
        <dbReference type="Proteomes" id="UP001597460"/>
    </source>
</evidence>
<gene>
    <name evidence="5" type="ORF">ACFSVN_01395</name>
</gene>
<dbReference type="SUPFAM" id="SSF116734">
    <property type="entry name" value="DNA methylase specificity domain"/>
    <property type="match status" value="1"/>
</dbReference>
<dbReference type="InterPro" id="IPR052021">
    <property type="entry name" value="Type-I_RS_S_subunit"/>
</dbReference>
<dbReference type="InterPro" id="IPR044946">
    <property type="entry name" value="Restrct_endonuc_typeI_TRD_sf"/>
</dbReference>
<evidence type="ECO:0000256" key="1">
    <source>
        <dbReference type="ARBA" id="ARBA00010923"/>
    </source>
</evidence>
<dbReference type="InterPro" id="IPR000055">
    <property type="entry name" value="Restrct_endonuc_typeI_TRD"/>
</dbReference>
<organism evidence="5 6">
    <name type="scientific">Gracilimonas halophila</name>
    <dbReference type="NCBI Taxonomy" id="1834464"/>
    <lineage>
        <taxon>Bacteria</taxon>
        <taxon>Pseudomonadati</taxon>
        <taxon>Balneolota</taxon>
        <taxon>Balneolia</taxon>
        <taxon>Balneolales</taxon>
        <taxon>Balneolaceae</taxon>
        <taxon>Gracilimonas</taxon>
    </lineage>
</organism>
<dbReference type="PANTHER" id="PTHR30408">
    <property type="entry name" value="TYPE-1 RESTRICTION ENZYME ECOKI SPECIFICITY PROTEIN"/>
    <property type="match status" value="1"/>
</dbReference>
<name>A0ABW5JFJ3_9BACT</name>
<evidence type="ECO:0000256" key="2">
    <source>
        <dbReference type="ARBA" id="ARBA00022747"/>
    </source>
</evidence>
<dbReference type="CDD" id="cd17266">
    <property type="entry name" value="RMtype1_S_Sau1132ORF3780P-TRD2-CR2_like"/>
    <property type="match status" value="1"/>
</dbReference>
<sequence length="203" mass="22694">MTTTNKFKETDIGNIPVEWEDIGLDELIKLRSGKTRPKDLLDHRGVDKKHPVYGGNGIIGYSSETNVDHETVVIGRVGEYCGAVYHLPEKAWITDNAMYIKEFLTDKVTPEFLGLALDVLNLNQFSNKSGQPLINQSIVYSKSVPLPPLPEQKAIAHKLTVIRNAIEQTQAVIEATEALKKSMMKHLFTYGPVPTHQTDQVKL</sequence>
<dbReference type="GO" id="GO:0016787">
    <property type="term" value="F:hydrolase activity"/>
    <property type="evidence" value="ECO:0007669"/>
    <property type="project" value="UniProtKB-KW"/>
</dbReference>
<dbReference type="Gene3D" id="1.10.287.1120">
    <property type="entry name" value="Bipartite methylase S protein"/>
    <property type="match status" value="1"/>
</dbReference>
<keyword evidence="5" id="KW-0255">Endonuclease</keyword>
<proteinExistence type="inferred from homology"/>
<evidence type="ECO:0000313" key="5">
    <source>
        <dbReference type="EMBL" id="MFD2531095.1"/>
    </source>
</evidence>
<dbReference type="Proteomes" id="UP001597460">
    <property type="component" value="Unassembled WGS sequence"/>
</dbReference>
<evidence type="ECO:0000256" key="3">
    <source>
        <dbReference type="ARBA" id="ARBA00023125"/>
    </source>
</evidence>
<keyword evidence="5" id="KW-0540">Nuclease</keyword>
<dbReference type="GO" id="GO:0004519">
    <property type="term" value="F:endonuclease activity"/>
    <property type="evidence" value="ECO:0007669"/>
    <property type="project" value="UniProtKB-KW"/>
</dbReference>
<dbReference type="Gene3D" id="3.90.220.20">
    <property type="entry name" value="DNA methylase specificity domains"/>
    <property type="match status" value="1"/>
</dbReference>
<evidence type="ECO:0000259" key="4">
    <source>
        <dbReference type="Pfam" id="PF01420"/>
    </source>
</evidence>
<dbReference type="Pfam" id="PF01420">
    <property type="entry name" value="Methylase_S"/>
    <property type="match status" value="1"/>
</dbReference>
<keyword evidence="5" id="KW-0378">Hydrolase</keyword>
<comment type="similarity">
    <text evidence="1">Belongs to the type-I restriction system S methylase family.</text>
</comment>
<reference evidence="6" key="1">
    <citation type="journal article" date="2019" name="Int. J. Syst. Evol. Microbiol.">
        <title>The Global Catalogue of Microorganisms (GCM) 10K type strain sequencing project: providing services to taxonomists for standard genome sequencing and annotation.</title>
        <authorList>
            <consortium name="The Broad Institute Genomics Platform"/>
            <consortium name="The Broad Institute Genome Sequencing Center for Infectious Disease"/>
            <person name="Wu L."/>
            <person name="Ma J."/>
        </authorList>
    </citation>
    <scope>NUCLEOTIDE SEQUENCE [LARGE SCALE GENOMIC DNA]</scope>
    <source>
        <strain evidence="6">KCTC 52042</strain>
    </source>
</reference>
<dbReference type="EMBL" id="JBHULI010000002">
    <property type="protein sequence ID" value="MFD2531095.1"/>
    <property type="molecule type" value="Genomic_DNA"/>
</dbReference>
<feature type="domain" description="Type I restriction modification DNA specificity" evidence="4">
    <location>
        <begin position="16"/>
        <end position="169"/>
    </location>
</feature>
<keyword evidence="3" id="KW-0238">DNA-binding</keyword>
<keyword evidence="6" id="KW-1185">Reference proteome</keyword>
<dbReference type="PANTHER" id="PTHR30408:SF12">
    <property type="entry name" value="TYPE I RESTRICTION ENZYME MJAVIII SPECIFICITY SUBUNIT"/>
    <property type="match status" value="1"/>
</dbReference>
<dbReference type="EC" id="3.1.21.-" evidence="5"/>
<accession>A0ABW5JFJ3</accession>
<dbReference type="RefSeq" id="WP_390297488.1">
    <property type="nucleotide sequence ID" value="NZ_JBHULI010000002.1"/>
</dbReference>
<comment type="caution">
    <text evidence="5">The sequence shown here is derived from an EMBL/GenBank/DDBJ whole genome shotgun (WGS) entry which is preliminary data.</text>
</comment>
<protein>
    <submittedName>
        <fullName evidence="5">Restriction endonuclease subunit S</fullName>
        <ecNumber evidence="5">3.1.21.-</ecNumber>
    </submittedName>
</protein>